<sequence length="611" mass="68181">MKDYNVSANVSGPGGHISIGNQLRGSAHVSENPTLERLTLDYDGNLRVYRWFESNSTWVSIWALLQDWSLNWRAGSPCGPFGICEVDVEGGTIACTCPSGYTPISSTDFTKGCSTTRTPPGCGHDASTQQTIMVEQPDTDFYYNDLTWVTGVDHIEECKKICLSECKCIAATFSGSTCYLKGNSTLGYMEDGISAADRPILLMKLLGLPADATPKLRNRFLVPIIAVTTFVSVIVLGACVWWQKRRLHYTTWWRGAHSKAWDVVSNAGHVGPVRFSYQNLVEMISNFSYPLGEGGYGKVYKGCVKDQRCSLPTLVAVKVLKHGNKEKQFRAEIDTLSKIHHLNLVGLLGFCIGRHHKEKKLLVYEYLENGSLDQYLSPRSMEQPLPWSMRLFIAVGTARGIAYLHHECRPPILHCDIKPQNVLLDENFAPKVADFGFAARFCELEQSHLTMSGIRGTCGYMAPEWLKSGGITSKADVYSYGMLLLELIHGLNTTGGDHMSLIEWGFECLAAGSIIPDPQIRECGFGDPHPADVNVHQHLGTQEHLVDEEQEEWMQQQKLHLLRLALWCVHQLPACRPSMSDVVQLIEGSGDINDPPSCKCNHYNQYMRFQL</sequence>
<evidence type="ECO:0000259" key="19">
    <source>
        <dbReference type="PROSITE" id="PS50011"/>
    </source>
</evidence>
<name>A0A9D4VEY6_ADICA</name>
<comment type="subcellular location">
    <subcellularLocation>
        <location evidence="1">Membrane</location>
        <topology evidence="1">Single-pass membrane protein</topology>
    </subcellularLocation>
</comment>
<dbReference type="InterPro" id="IPR008271">
    <property type="entry name" value="Ser/Thr_kinase_AS"/>
</dbReference>
<evidence type="ECO:0000256" key="4">
    <source>
        <dbReference type="ARBA" id="ARBA00022679"/>
    </source>
</evidence>
<reference evidence="22" key="1">
    <citation type="submission" date="2021-01" db="EMBL/GenBank/DDBJ databases">
        <title>Adiantum capillus-veneris genome.</title>
        <authorList>
            <person name="Fang Y."/>
            <person name="Liao Q."/>
        </authorList>
    </citation>
    <scope>NUCLEOTIDE SEQUENCE</scope>
    <source>
        <strain evidence="22">H3</strain>
        <tissue evidence="22">Leaf</tissue>
    </source>
</reference>
<evidence type="ECO:0000313" key="23">
    <source>
        <dbReference type="Proteomes" id="UP000886520"/>
    </source>
</evidence>
<evidence type="ECO:0000256" key="10">
    <source>
        <dbReference type="ARBA" id="ARBA00022840"/>
    </source>
</evidence>
<keyword evidence="8 17" id="KW-0547">Nucleotide-binding</keyword>
<dbReference type="PROSITE" id="PS00108">
    <property type="entry name" value="PROTEIN_KINASE_ST"/>
    <property type="match status" value="1"/>
</dbReference>
<keyword evidence="3" id="KW-0723">Serine/threonine-protein kinase</keyword>
<dbReference type="Proteomes" id="UP000886520">
    <property type="component" value="Chromosome 1"/>
</dbReference>
<dbReference type="SMART" id="SM00220">
    <property type="entry name" value="S_TKc"/>
    <property type="match status" value="1"/>
</dbReference>
<accession>A0A9D4VEY6</accession>
<keyword evidence="13 16" id="KW-1015">Disulfide bond</keyword>
<evidence type="ECO:0000256" key="7">
    <source>
        <dbReference type="ARBA" id="ARBA00022737"/>
    </source>
</evidence>
<dbReference type="InterPro" id="IPR000177">
    <property type="entry name" value="Apple"/>
</dbReference>
<dbReference type="Gene3D" id="3.50.4.10">
    <property type="entry name" value="Hepatocyte Growth Factor"/>
    <property type="match status" value="1"/>
</dbReference>
<comment type="catalytic activity">
    <reaction evidence="15">
        <text>L-seryl-[protein] + ATP = O-phospho-L-seryl-[protein] + ADP + H(+)</text>
        <dbReference type="Rhea" id="RHEA:17989"/>
        <dbReference type="Rhea" id="RHEA-COMP:9863"/>
        <dbReference type="Rhea" id="RHEA-COMP:11604"/>
        <dbReference type="ChEBI" id="CHEBI:15378"/>
        <dbReference type="ChEBI" id="CHEBI:29999"/>
        <dbReference type="ChEBI" id="CHEBI:30616"/>
        <dbReference type="ChEBI" id="CHEBI:83421"/>
        <dbReference type="ChEBI" id="CHEBI:456216"/>
        <dbReference type="EC" id="2.7.11.1"/>
    </reaction>
</comment>
<keyword evidence="11 18" id="KW-1133">Transmembrane helix</keyword>
<organism evidence="22 23">
    <name type="scientific">Adiantum capillus-veneris</name>
    <name type="common">Maidenhair fern</name>
    <dbReference type="NCBI Taxonomy" id="13818"/>
    <lineage>
        <taxon>Eukaryota</taxon>
        <taxon>Viridiplantae</taxon>
        <taxon>Streptophyta</taxon>
        <taxon>Embryophyta</taxon>
        <taxon>Tracheophyta</taxon>
        <taxon>Polypodiopsida</taxon>
        <taxon>Polypodiidae</taxon>
        <taxon>Polypodiales</taxon>
        <taxon>Pteridineae</taxon>
        <taxon>Pteridaceae</taxon>
        <taxon>Vittarioideae</taxon>
        <taxon>Adiantum</taxon>
    </lineage>
</organism>
<dbReference type="PROSITE" id="PS50026">
    <property type="entry name" value="EGF_3"/>
    <property type="match status" value="1"/>
</dbReference>
<dbReference type="PANTHER" id="PTHR47974:SF9">
    <property type="entry name" value="RECEPTOR-LIKE SERINE_THREONINE-PROTEIN KINASE"/>
    <property type="match status" value="1"/>
</dbReference>
<dbReference type="GO" id="GO:0006508">
    <property type="term" value="P:proteolysis"/>
    <property type="evidence" value="ECO:0007669"/>
    <property type="project" value="InterPro"/>
</dbReference>
<dbReference type="InterPro" id="IPR017441">
    <property type="entry name" value="Protein_kinase_ATP_BS"/>
</dbReference>
<evidence type="ECO:0000256" key="14">
    <source>
        <dbReference type="ARBA" id="ARBA00047899"/>
    </source>
</evidence>
<dbReference type="GO" id="GO:0016020">
    <property type="term" value="C:membrane"/>
    <property type="evidence" value="ECO:0007669"/>
    <property type="project" value="UniProtKB-SubCell"/>
</dbReference>
<keyword evidence="5 18" id="KW-0812">Transmembrane</keyword>
<evidence type="ECO:0000256" key="17">
    <source>
        <dbReference type="PROSITE-ProRule" id="PRU10141"/>
    </source>
</evidence>
<evidence type="ECO:0000256" key="16">
    <source>
        <dbReference type="PROSITE-ProRule" id="PRU00076"/>
    </source>
</evidence>
<dbReference type="FunFam" id="1.10.510.10:FF:000384">
    <property type="entry name" value="G-type lectin S-receptor-like serine/threonine-protein kinase"/>
    <property type="match status" value="1"/>
</dbReference>
<keyword evidence="4" id="KW-0808">Transferase</keyword>
<evidence type="ECO:0000256" key="9">
    <source>
        <dbReference type="ARBA" id="ARBA00022777"/>
    </source>
</evidence>
<feature type="disulfide bond" evidence="16">
    <location>
        <begin position="78"/>
        <end position="95"/>
    </location>
</feature>
<feature type="domain" description="Protein kinase" evidence="19">
    <location>
        <begin position="285"/>
        <end position="607"/>
    </location>
</feature>
<dbReference type="PROSITE" id="PS00107">
    <property type="entry name" value="PROTEIN_KINASE_ATP"/>
    <property type="match status" value="1"/>
</dbReference>
<dbReference type="InterPro" id="IPR000858">
    <property type="entry name" value="S_locus_glycoprot_dom"/>
</dbReference>
<dbReference type="InterPro" id="IPR003609">
    <property type="entry name" value="Pan_app"/>
</dbReference>
<comment type="caution">
    <text evidence="16">Lacks conserved residue(s) required for the propagation of feature annotation.</text>
</comment>
<dbReference type="InterPro" id="IPR000742">
    <property type="entry name" value="EGF"/>
</dbReference>
<evidence type="ECO:0000256" key="5">
    <source>
        <dbReference type="ARBA" id="ARBA00022692"/>
    </source>
</evidence>
<dbReference type="SMART" id="SM00223">
    <property type="entry name" value="APPLE"/>
    <property type="match status" value="1"/>
</dbReference>
<evidence type="ECO:0000256" key="2">
    <source>
        <dbReference type="ARBA" id="ARBA00012513"/>
    </source>
</evidence>
<evidence type="ECO:0000313" key="22">
    <source>
        <dbReference type="EMBL" id="KAI5085033.1"/>
    </source>
</evidence>
<evidence type="ECO:0000259" key="20">
    <source>
        <dbReference type="PROSITE" id="PS50026"/>
    </source>
</evidence>
<evidence type="ECO:0000256" key="11">
    <source>
        <dbReference type="ARBA" id="ARBA00022989"/>
    </source>
</evidence>
<evidence type="ECO:0000256" key="12">
    <source>
        <dbReference type="ARBA" id="ARBA00023136"/>
    </source>
</evidence>
<dbReference type="OrthoDB" id="1930390at2759"/>
<dbReference type="SMART" id="SM00473">
    <property type="entry name" value="PAN_AP"/>
    <property type="match status" value="1"/>
</dbReference>
<dbReference type="PANTHER" id="PTHR47974">
    <property type="entry name" value="OS07G0415500 PROTEIN"/>
    <property type="match status" value="1"/>
</dbReference>
<dbReference type="GO" id="GO:0005576">
    <property type="term" value="C:extracellular region"/>
    <property type="evidence" value="ECO:0007669"/>
    <property type="project" value="InterPro"/>
</dbReference>
<proteinExistence type="predicted"/>
<dbReference type="InterPro" id="IPR011009">
    <property type="entry name" value="Kinase-like_dom_sf"/>
</dbReference>
<dbReference type="Pfam" id="PF00954">
    <property type="entry name" value="S_locus_glycop"/>
    <property type="match status" value="1"/>
</dbReference>
<feature type="domain" description="EGF-like" evidence="20">
    <location>
        <begin position="69"/>
        <end position="107"/>
    </location>
</feature>
<keyword evidence="23" id="KW-1185">Reference proteome</keyword>
<dbReference type="EC" id="2.7.11.1" evidence="2"/>
<keyword evidence="9" id="KW-0418">Kinase</keyword>
<dbReference type="GO" id="GO:0005524">
    <property type="term" value="F:ATP binding"/>
    <property type="evidence" value="ECO:0007669"/>
    <property type="project" value="UniProtKB-UniRule"/>
</dbReference>
<dbReference type="Gene3D" id="1.10.510.10">
    <property type="entry name" value="Transferase(Phosphotransferase) domain 1"/>
    <property type="match status" value="1"/>
</dbReference>
<evidence type="ECO:0000256" key="15">
    <source>
        <dbReference type="ARBA" id="ARBA00048679"/>
    </source>
</evidence>
<dbReference type="AlphaFoldDB" id="A0A9D4VEY6"/>
<evidence type="ECO:0000259" key="21">
    <source>
        <dbReference type="PROSITE" id="PS50948"/>
    </source>
</evidence>
<evidence type="ECO:0000256" key="1">
    <source>
        <dbReference type="ARBA" id="ARBA00004167"/>
    </source>
</evidence>
<evidence type="ECO:0000256" key="18">
    <source>
        <dbReference type="SAM" id="Phobius"/>
    </source>
</evidence>
<dbReference type="GO" id="GO:0048544">
    <property type="term" value="P:recognition of pollen"/>
    <property type="evidence" value="ECO:0007669"/>
    <property type="project" value="InterPro"/>
</dbReference>
<dbReference type="EMBL" id="JABFUD020000001">
    <property type="protein sequence ID" value="KAI5085033.1"/>
    <property type="molecule type" value="Genomic_DNA"/>
</dbReference>
<dbReference type="GO" id="GO:0004674">
    <property type="term" value="F:protein serine/threonine kinase activity"/>
    <property type="evidence" value="ECO:0007669"/>
    <property type="project" value="UniProtKB-EC"/>
</dbReference>
<dbReference type="Gene3D" id="3.30.200.20">
    <property type="entry name" value="Phosphorylase Kinase, domain 1"/>
    <property type="match status" value="1"/>
</dbReference>
<protein>
    <recommendedName>
        <fullName evidence="2">non-specific serine/threonine protein kinase</fullName>
        <ecNumber evidence="2">2.7.11.1</ecNumber>
    </recommendedName>
</protein>
<dbReference type="Pfam" id="PF07714">
    <property type="entry name" value="PK_Tyr_Ser-Thr"/>
    <property type="match status" value="1"/>
</dbReference>
<comment type="catalytic activity">
    <reaction evidence="14">
        <text>L-threonyl-[protein] + ATP = O-phospho-L-threonyl-[protein] + ADP + H(+)</text>
        <dbReference type="Rhea" id="RHEA:46608"/>
        <dbReference type="Rhea" id="RHEA-COMP:11060"/>
        <dbReference type="Rhea" id="RHEA-COMP:11605"/>
        <dbReference type="ChEBI" id="CHEBI:15378"/>
        <dbReference type="ChEBI" id="CHEBI:30013"/>
        <dbReference type="ChEBI" id="CHEBI:30616"/>
        <dbReference type="ChEBI" id="CHEBI:61977"/>
        <dbReference type="ChEBI" id="CHEBI:456216"/>
        <dbReference type="EC" id="2.7.11.1"/>
    </reaction>
</comment>
<keyword evidence="12 18" id="KW-0472">Membrane</keyword>
<evidence type="ECO:0000256" key="8">
    <source>
        <dbReference type="ARBA" id="ARBA00022741"/>
    </source>
</evidence>
<dbReference type="InterPro" id="IPR001245">
    <property type="entry name" value="Ser-Thr/Tyr_kinase_cat_dom"/>
</dbReference>
<dbReference type="SUPFAM" id="SSF56112">
    <property type="entry name" value="Protein kinase-like (PK-like)"/>
    <property type="match status" value="1"/>
</dbReference>
<dbReference type="PROSITE" id="PS50011">
    <property type="entry name" value="PROTEIN_KINASE_DOM"/>
    <property type="match status" value="1"/>
</dbReference>
<evidence type="ECO:0000256" key="6">
    <source>
        <dbReference type="ARBA" id="ARBA00022729"/>
    </source>
</evidence>
<keyword evidence="6" id="KW-0732">Signal</keyword>
<feature type="binding site" evidence="17">
    <location>
        <position position="318"/>
    </location>
    <ligand>
        <name>ATP</name>
        <dbReference type="ChEBI" id="CHEBI:30616"/>
    </ligand>
</feature>
<feature type="transmembrane region" description="Helical" evidence="18">
    <location>
        <begin position="220"/>
        <end position="242"/>
    </location>
</feature>
<feature type="domain" description="Apple" evidence="21">
    <location>
        <begin position="122"/>
        <end position="206"/>
    </location>
</feature>
<evidence type="ECO:0000256" key="3">
    <source>
        <dbReference type="ARBA" id="ARBA00022527"/>
    </source>
</evidence>
<keyword evidence="16" id="KW-0245">EGF-like domain</keyword>
<keyword evidence="10 17" id="KW-0067">ATP-binding</keyword>
<comment type="caution">
    <text evidence="22">The sequence shown here is derived from an EMBL/GenBank/DDBJ whole genome shotgun (WGS) entry which is preliminary data.</text>
</comment>
<dbReference type="InterPro" id="IPR000719">
    <property type="entry name" value="Prot_kinase_dom"/>
</dbReference>
<dbReference type="Pfam" id="PF00024">
    <property type="entry name" value="PAN_1"/>
    <property type="match status" value="1"/>
</dbReference>
<evidence type="ECO:0000256" key="13">
    <source>
        <dbReference type="ARBA" id="ARBA00023157"/>
    </source>
</evidence>
<gene>
    <name evidence="22" type="ORF">GOP47_0001202</name>
</gene>
<dbReference type="PROSITE" id="PS50948">
    <property type="entry name" value="PAN"/>
    <property type="match status" value="1"/>
</dbReference>
<keyword evidence="7" id="KW-0677">Repeat</keyword>